<name>A0A5J5AXQ5_9ASTE</name>
<evidence type="ECO:0000256" key="1">
    <source>
        <dbReference type="ARBA" id="ARBA00004613"/>
    </source>
</evidence>
<accession>A0A5J5AXQ5</accession>
<dbReference type="AlphaFoldDB" id="A0A5J5AXQ5"/>
<evidence type="ECO:0000256" key="4">
    <source>
        <dbReference type="SAM" id="SignalP"/>
    </source>
</evidence>
<feature type="domain" description="Bifunctional inhibitor/plant lipid transfer protein/seed storage helical" evidence="5">
    <location>
        <begin position="27"/>
        <end position="87"/>
    </location>
</feature>
<sequence>MAATSVVVLFAVVALTMVVQSQAQISCSTELGNLNVCAPFVVAGAANTNPSPECCGALQAVEHDCICNTLRVAARLPSLCNLSPVTCNVN</sequence>
<keyword evidence="2" id="KW-0964">Secreted</keyword>
<proteinExistence type="inferred from homology"/>
<evidence type="ECO:0000259" key="5">
    <source>
        <dbReference type="SMART" id="SM00499"/>
    </source>
</evidence>
<dbReference type="SUPFAM" id="SSF47699">
    <property type="entry name" value="Bifunctional inhibitor/lipid-transfer protein/seed storage 2S albumin"/>
    <property type="match status" value="1"/>
</dbReference>
<dbReference type="Proteomes" id="UP000325577">
    <property type="component" value="Linkage Group LG18"/>
</dbReference>
<evidence type="ECO:0000313" key="7">
    <source>
        <dbReference type="Proteomes" id="UP000325577"/>
    </source>
</evidence>
<dbReference type="OrthoDB" id="1873458at2759"/>
<protein>
    <recommendedName>
        <fullName evidence="5">Bifunctional inhibitor/plant lipid transfer protein/seed storage helical domain-containing protein</fullName>
    </recommendedName>
</protein>
<feature type="signal peptide" evidence="4">
    <location>
        <begin position="1"/>
        <end position="23"/>
    </location>
</feature>
<dbReference type="InterPro" id="IPR016140">
    <property type="entry name" value="Bifunc_inhib/LTP/seed_store"/>
</dbReference>
<evidence type="ECO:0000313" key="6">
    <source>
        <dbReference type="EMBL" id="KAA8533761.1"/>
    </source>
</evidence>
<organism evidence="6 7">
    <name type="scientific">Nyssa sinensis</name>
    <dbReference type="NCBI Taxonomy" id="561372"/>
    <lineage>
        <taxon>Eukaryota</taxon>
        <taxon>Viridiplantae</taxon>
        <taxon>Streptophyta</taxon>
        <taxon>Embryophyta</taxon>
        <taxon>Tracheophyta</taxon>
        <taxon>Spermatophyta</taxon>
        <taxon>Magnoliopsida</taxon>
        <taxon>eudicotyledons</taxon>
        <taxon>Gunneridae</taxon>
        <taxon>Pentapetalae</taxon>
        <taxon>asterids</taxon>
        <taxon>Cornales</taxon>
        <taxon>Nyssaceae</taxon>
        <taxon>Nyssa</taxon>
    </lineage>
</organism>
<dbReference type="Pfam" id="PF14368">
    <property type="entry name" value="LTP_2"/>
    <property type="match status" value="1"/>
</dbReference>
<comment type="subcellular location">
    <subcellularLocation>
        <location evidence="1">Secreted</location>
    </subcellularLocation>
</comment>
<keyword evidence="4" id="KW-0732">Signal</keyword>
<keyword evidence="7" id="KW-1185">Reference proteome</keyword>
<evidence type="ECO:0000256" key="2">
    <source>
        <dbReference type="ARBA" id="ARBA00022525"/>
    </source>
</evidence>
<dbReference type="SMART" id="SM00499">
    <property type="entry name" value="AAI"/>
    <property type="match status" value="1"/>
</dbReference>
<dbReference type="EMBL" id="CM018041">
    <property type="protein sequence ID" value="KAA8533761.1"/>
    <property type="molecule type" value="Genomic_DNA"/>
</dbReference>
<dbReference type="GO" id="GO:0005576">
    <property type="term" value="C:extracellular region"/>
    <property type="evidence" value="ECO:0007669"/>
    <property type="project" value="UniProtKB-SubCell"/>
</dbReference>
<comment type="similarity">
    <text evidence="3">Belongs to the A9/FIL1 family.</text>
</comment>
<reference evidence="6 7" key="1">
    <citation type="submission" date="2019-09" db="EMBL/GenBank/DDBJ databases">
        <title>A chromosome-level genome assembly of the Chinese tupelo Nyssa sinensis.</title>
        <authorList>
            <person name="Yang X."/>
            <person name="Kang M."/>
            <person name="Yang Y."/>
            <person name="Xiong H."/>
            <person name="Wang M."/>
            <person name="Zhang Z."/>
            <person name="Wang Z."/>
            <person name="Wu H."/>
            <person name="Ma T."/>
            <person name="Liu J."/>
            <person name="Xi Z."/>
        </authorList>
    </citation>
    <scope>NUCLEOTIDE SEQUENCE [LARGE SCALE GENOMIC DNA]</scope>
    <source>
        <strain evidence="6">J267</strain>
        <tissue evidence="6">Leaf</tissue>
    </source>
</reference>
<dbReference type="PANTHER" id="PTHR35501:SF3">
    <property type="entry name" value="PROTEIN YY1"/>
    <property type="match status" value="1"/>
</dbReference>
<dbReference type="InterPro" id="IPR036312">
    <property type="entry name" value="Bifun_inhib/LTP/seed_sf"/>
</dbReference>
<dbReference type="Gene3D" id="1.10.110.10">
    <property type="entry name" value="Plant lipid-transfer and hydrophobic proteins"/>
    <property type="match status" value="1"/>
</dbReference>
<gene>
    <name evidence="6" type="ORF">F0562_031278</name>
</gene>
<dbReference type="PANTHER" id="PTHR35501">
    <property type="entry name" value="PROTEIN YY1"/>
    <property type="match status" value="1"/>
</dbReference>
<evidence type="ECO:0000256" key="3">
    <source>
        <dbReference type="ARBA" id="ARBA00038300"/>
    </source>
</evidence>
<feature type="chain" id="PRO_5023834671" description="Bifunctional inhibitor/plant lipid transfer protein/seed storage helical domain-containing protein" evidence="4">
    <location>
        <begin position="24"/>
        <end position="90"/>
    </location>
</feature>